<dbReference type="RefSeq" id="WP_070111218.1">
    <property type="nucleotide sequence ID" value="NZ_LZFO01000045.1"/>
</dbReference>
<dbReference type="PANTHER" id="PTHR35804">
    <property type="entry name" value="LYSINE EXPORTER LYSO"/>
    <property type="match status" value="1"/>
</dbReference>
<feature type="transmembrane region" description="Helical" evidence="1">
    <location>
        <begin position="5"/>
        <end position="25"/>
    </location>
</feature>
<gene>
    <name evidence="2" type="ORF">CLOACE_21380</name>
</gene>
<dbReference type="OrthoDB" id="371078at2"/>
<protein>
    <recommendedName>
        <fullName evidence="4">Lysine exporter LysO</fullName>
    </recommendedName>
</protein>
<dbReference type="AlphaFoldDB" id="A0A1E8EWP5"/>
<feature type="transmembrane region" description="Helical" evidence="1">
    <location>
        <begin position="173"/>
        <end position="196"/>
    </location>
</feature>
<evidence type="ECO:0008006" key="4">
    <source>
        <dbReference type="Google" id="ProtNLM"/>
    </source>
</evidence>
<evidence type="ECO:0000256" key="1">
    <source>
        <dbReference type="SAM" id="Phobius"/>
    </source>
</evidence>
<evidence type="ECO:0000313" key="3">
    <source>
        <dbReference type="Proteomes" id="UP000175744"/>
    </source>
</evidence>
<name>A0A1E8EWP5_9CLOT</name>
<accession>A0A1E8EWP5</accession>
<dbReference type="InterPro" id="IPR005642">
    <property type="entry name" value="LysO"/>
</dbReference>
<dbReference type="PATRIC" id="fig|1121290.3.peg.2151"/>
<proteinExistence type="predicted"/>
<dbReference type="Pfam" id="PF03956">
    <property type="entry name" value="Lys_export"/>
    <property type="match status" value="1"/>
</dbReference>
<keyword evidence="3" id="KW-1185">Reference proteome</keyword>
<keyword evidence="1" id="KW-0472">Membrane</keyword>
<sequence length="198" mass="21045">MSITIVISILIGILSGYFFLSPGIANSCETFISIALAVLIFSVGIDISSNKDLVKNLKEKGFRLFLIPISIILGSLTGGYISGLFFNLDYNVSLSISSGFGWYSLSGIILSKLANAEIGTISFISNVFRELIAVISIPFVAKYFNAYSAIAPAGATSMDTTLPIISKATNSEVAIVAFCNGVILSGLVPILVPFFYSL</sequence>
<dbReference type="GO" id="GO:0005886">
    <property type="term" value="C:plasma membrane"/>
    <property type="evidence" value="ECO:0007669"/>
    <property type="project" value="TreeGrafter"/>
</dbReference>
<keyword evidence="1" id="KW-1133">Transmembrane helix</keyword>
<feature type="transmembrane region" description="Helical" evidence="1">
    <location>
        <begin position="31"/>
        <end position="49"/>
    </location>
</feature>
<dbReference type="STRING" id="1121290.CLAOCE_21380"/>
<dbReference type="Proteomes" id="UP000175744">
    <property type="component" value="Unassembled WGS sequence"/>
</dbReference>
<comment type="caution">
    <text evidence="2">The sequence shown here is derived from an EMBL/GenBank/DDBJ whole genome shotgun (WGS) entry which is preliminary data.</text>
</comment>
<organism evidence="2 3">
    <name type="scientific">Clostridium acetireducens DSM 10703</name>
    <dbReference type="NCBI Taxonomy" id="1121290"/>
    <lineage>
        <taxon>Bacteria</taxon>
        <taxon>Bacillati</taxon>
        <taxon>Bacillota</taxon>
        <taxon>Clostridia</taxon>
        <taxon>Eubacteriales</taxon>
        <taxon>Clostridiaceae</taxon>
        <taxon>Clostridium</taxon>
    </lineage>
</organism>
<evidence type="ECO:0000313" key="2">
    <source>
        <dbReference type="EMBL" id="OFI01413.1"/>
    </source>
</evidence>
<keyword evidence="1" id="KW-0812">Transmembrane</keyword>
<dbReference type="GO" id="GO:0015661">
    <property type="term" value="F:L-lysine efflux transmembrane transporter activity"/>
    <property type="evidence" value="ECO:0007669"/>
    <property type="project" value="InterPro"/>
</dbReference>
<feature type="transmembrane region" description="Helical" evidence="1">
    <location>
        <begin position="61"/>
        <end position="86"/>
    </location>
</feature>
<reference evidence="2 3" key="1">
    <citation type="submission" date="2016-06" db="EMBL/GenBank/DDBJ databases">
        <title>Genome sequence of Clostridium acetireducens DSM 10703.</title>
        <authorList>
            <person name="Poehlein A."/>
            <person name="Fluechter S."/>
            <person name="Duerre P."/>
            <person name="Daniel R."/>
        </authorList>
    </citation>
    <scope>NUCLEOTIDE SEQUENCE [LARGE SCALE GENOMIC DNA]</scope>
    <source>
        <strain evidence="2 3">DSM 10703</strain>
    </source>
</reference>
<dbReference type="PANTHER" id="PTHR35804:SF1">
    <property type="entry name" value="LYSINE EXPORTER LYSO"/>
    <property type="match status" value="1"/>
</dbReference>
<dbReference type="EMBL" id="LZFO01000045">
    <property type="protein sequence ID" value="OFI01413.1"/>
    <property type="molecule type" value="Genomic_DNA"/>
</dbReference>
<feature type="transmembrane region" description="Helical" evidence="1">
    <location>
        <begin position="131"/>
        <end position="153"/>
    </location>
</feature>